<dbReference type="Proteomes" id="UP000008694">
    <property type="component" value="Unassembled WGS sequence"/>
</dbReference>
<sequence length="69" mass="7900">MSLYVGTSRVLLSLPYELRRGRANKDDISLVGLTSLCGTPRRVHATRNPIHRNQTMEWVMRLRVAYCVA</sequence>
<organism evidence="2">
    <name type="scientific">Arabidopsis lyrata subsp. lyrata</name>
    <name type="common">Lyre-leaved rock-cress</name>
    <dbReference type="NCBI Taxonomy" id="81972"/>
    <lineage>
        <taxon>Eukaryota</taxon>
        <taxon>Viridiplantae</taxon>
        <taxon>Streptophyta</taxon>
        <taxon>Embryophyta</taxon>
        <taxon>Tracheophyta</taxon>
        <taxon>Spermatophyta</taxon>
        <taxon>Magnoliopsida</taxon>
        <taxon>eudicotyledons</taxon>
        <taxon>Gunneridae</taxon>
        <taxon>Pentapetalae</taxon>
        <taxon>rosids</taxon>
        <taxon>malvids</taxon>
        <taxon>Brassicales</taxon>
        <taxon>Brassicaceae</taxon>
        <taxon>Camelineae</taxon>
        <taxon>Arabidopsis</taxon>
    </lineage>
</organism>
<gene>
    <name evidence="1" type="ORF">ARALYDRAFT_900044</name>
</gene>
<protein>
    <submittedName>
        <fullName evidence="1">Predicted protein</fullName>
    </submittedName>
</protein>
<dbReference type="AlphaFoldDB" id="D7L8R8"/>
<evidence type="ECO:0000313" key="1">
    <source>
        <dbReference type="EMBL" id="EFH62355.1"/>
    </source>
</evidence>
<evidence type="ECO:0000313" key="2">
    <source>
        <dbReference type="Proteomes" id="UP000008694"/>
    </source>
</evidence>
<keyword evidence="2" id="KW-1185">Reference proteome</keyword>
<dbReference type="EMBL" id="GL348715">
    <property type="protein sequence ID" value="EFH62355.1"/>
    <property type="molecule type" value="Genomic_DNA"/>
</dbReference>
<dbReference type="Gramene" id="scaffold_304014.1">
    <property type="protein sequence ID" value="scaffold_304014.1"/>
    <property type="gene ID" value="scaffold_304014.1"/>
</dbReference>
<reference evidence="2" key="1">
    <citation type="journal article" date="2011" name="Nat. Genet.">
        <title>The Arabidopsis lyrata genome sequence and the basis of rapid genome size change.</title>
        <authorList>
            <person name="Hu T.T."/>
            <person name="Pattyn P."/>
            <person name="Bakker E.G."/>
            <person name="Cao J."/>
            <person name="Cheng J.-F."/>
            <person name="Clark R.M."/>
            <person name="Fahlgren N."/>
            <person name="Fawcett J.A."/>
            <person name="Grimwood J."/>
            <person name="Gundlach H."/>
            <person name="Haberer G."/>
            <person name="Hollister J.D."/>
            <person name="Ossowski S."/>
            <person name="Ottilar R.P."/>
            <person name="Salamov A.A."/>
            <person name="Schneeberger K."/>
            <person name="Spannagl M."/>
            <person name="Wang X."/>
            <person name="Yang L."/>
            <person name="Nasrallah M.E."/>
            <person name="Bergelson J."/>
            <person name="Carrington J.C."/>
            <person name="Gaut B.S."/>
            <person name="Schmutz J."/>
            <person name="Mayer K.F.X."/>
            <person name="Van de Peer Y."/>
            <person name="Grigoriev I.V."/>
            <person name="Nordborg M."/>
            <person name="Weigel D."/>
            <person name="Guo Y.-L."/>
        </authorList>
    </citation>
    <scope>NUCLEOTIDE SEQUENCE [LARGE SCALE GENOMIC DNA]</scope>
    <source>
        <strain evidence="2">cv. MN47</strain>
    </source>
</reference>
<accession>D7L8R8</accession>
<proteinExistence type="predicted"/>
<dbReference type="HOGENOM" id="CLU_2779292_0_0_1"/>
<name>D7L8R8_ARALL</name>